<dbReference type="GO" id="GO:0016779">
    <property type="term" value="F:nucleotidyltransferase activity"/>
    <property type="evidence" value="ECO:0000318"/>
    <property type="project" value="GO_Central"/>
</dbReference>
<dbReference type="Pfam" id="PF00581">
    <property type="entry name" value="Rhodanese"/>
    <property type="match status" value="1"/>
</dbReference>
<dbReference type="GO" id="GO:0005524">
    <property type="term" value="F:ATP binding"/>
    <property type="evidence" value="ECO:0007669"/>
    <property type="project" value="UniProtKB-KW"/>
</dbReference>
<evidence type="ECO:0000256" key="1">
    <source>
        <dbReference type="ARBA" id="ARBA00004514"/>
    </source>
</evidence>
<dbReference type="InParanoid" id="B8BVZ8"/>
<dbReference type="InterPro" id="IPR001763">
    <property type="entry name" value="Rhodanese-like_dom"/>
</dbReference>
<sequence>ISRYSRQLLLSDGFGVNGQQTLLSSSILVIGAGGIGSTVLLYLASSGVGHVTIVDYDTVEMSNLHRQIIHHWKDVGMNKAQSAKRAMLKLNPTISVTALEIMIDASNAMELVSKHDVVVDACDNPRTRYLLNDACVLAGKTLVSGSAMGTEGQLTVYNYHNHATACYRCLYPNPNPVEGCKSCSDNGVLGPVPGLIGVLQAVEVIKVLTGIGNIMHDKLLMYDSLDCSFFNIKKPPPKRNCAVCSTEATIKCMIDSEQSLEKVRGPSVCALPKQHISCSDYNELRTSGKPHVLLDVRVTRQYEMCSLEGSINIPLERLEAELDKVAELSRGELPVYCLCRRGIASAEATRLIQQWMDEGKCSGIYSVYNLKGGLNSWVKTVDSEFPQY</sequence>
<dbReference type="FunFam" id="3.40.50.720:FF:000033">
    <property type="entry name" value="Adenylyltransferase and sulfurtransferase MOCS3"/>
    <property type="match status" value="1"/>
</dbReference>
<dbReference type="PROSITE" id="PS50206">
    <property type="entry name" value="RHODANESE_3"/>
    <property type="match status" value="1"/>
</dbReference>
<feature type="non-terminal residue" evidence="12">
    <location>
        <position position="388"/>
    </location>
</feature>
<feature type="domain" description="Rhodanese" evidence="11">
    <location>
        <begin position="287"/>
        <end position="386"/>
    </location>
</feature>
<dbReference type="Gene3D" id="3.40.50.720">
    <property type="entry name" value="NAD(P)-binding Rossmann-like Domain"/>
    <property type="match status" value="1"/>
</dbReference>
<dbReference type="InterPro" id="IPR036873">
    <property type="entry name" value="Rhodanese-like_dom_sf"/>
</dbReference>
<dbReference type="eggNOG" id="KOG2017">
    <property type="taxonomic scope" value="Eukaryota"/>
</dbReference>
<dbReference type="AlphaFoldDB" id="B8BVZ8"/>
<keyword evidence="5" id="KW-0479">Metal-binding</keyword>
<dbReference type="GO" id="GO:0008033">
    <property type="term" value="P:tRNA processing"/>
    <property type="evidence" value="ECO:0007669"/>
    <property type="project" value="UniProtKB-KW"/>
</dbReference>
<dbReference type="CDD" id="cd00757">
    <property type="entry name" value="ThiF_MoeB_HesA_family"/>
    <property type="match status" value="1"/>
</dbReference>
<evidence type="ECO:0000256" key="6">
    <source>
        <dbReference type="ARBA" id="ARBA00022741"/>
    </source>
</evidence>
<accession>B8BVZ8</accession>
<dbReference type="HOGENOM" id="CLU_013325_1_2_1"/>
<dbReference type="FunFam" id="3.40.250.10:FF:000014">
    <property type="entry name" value="Adenylyltransferase and sulfurtransferase MOCS3"/>
    <property type="match status" value="1"/>
</dbReference>
<evidence type="ECO:0000256" key="5">
    <source>
        <dbReference type="ARBA" id="ARBA00022723"/>
    </source>
</evidence>
<keyword evidence="9" id="KW-0511">Multifunctional enzyme</keyword>
<dbReference type="PANTHER" id="PTHR10953:SF102">
    <property type="entry name" value="ADENYLYLTRANSFERASE AND SULFURTRANSFERASE MOCS3"/>
    <property type="match status" value="1"/>
</dbReference>
<dbReference type="InterPro" id="IPR045886">
    <property type="entry name" value="ThiF/MoeB/HesA"/>
</dbReference>
<keyword evidence="10" id="KW-1133">Transmembrane helix</keyword>
<dbReference type="GO" id="GO:0004792">
    <property type="term" value="F:thiosulfate-cyanide sulfurtransferase activity"/>
    <property type="evidence" value="ECO:0000318"/>
    <property type="project" value="GO_Central"/>
</dbReference>
<dbReference type="InterPro" id="IPR035985">
    <property type="entry name" value="Ubiquitin-activating_enz"/>
</dbReference>
<evidence type="ECO:0000256" key="3">
    <source>
        <dbReference type="ARBA" id="ARBA00022679"/>
    </source>
</evidence>
<dbReference type="GO" id="GO:0005737">
    <property type="term" value="C:cytoplasm"/>
    <property type="evidence" value="ECO:0000318"/>
    <property type="project" value="GO_Central"/>
</dbReference>
<reference evidence="12 13" key="1">
    <citation type="journal article" date="2004" name="Science">
        <title>The genome of the diatom Thalassiosira pseudonana: ecology, evolution, and metabolism.</title>
        <authorList>
            <person name="Armbrust E.V."/>
            <person name="Berges J.A."/>
            <person name="Bowler C."/>
            <person name="Green B.R."/>
            <person name="Martinez D."/>
            <person name="Putnam N.H."/>
            <person name="Zhou S."/>
            <person name="Allen A.E."/>
            <person name="Apt K.E."/>
            <person name="Bechner M."/>
            <person name="Brzezinski M.A."/>
            <person name="Chaal B.K."/>
            <person name="Chiovitti A."/>
            <person name="Davis A.K."/>
            <person name="Demarest M.S."/>
            <person name="Detter J.C."/>
            <person name="Glavina T."/>
            <person name="Goodstein D."/>
            <person name="Hadi M.Z."/>
            <person name="Hellsten U."/>
            <person name="Hildebrand M."/>
            <person name="Jenkins B.D."/>
            <person name="Jurka J."/>
            <person name="Kapitonov V.V."/>
            <person name="Kroger N."/>
            <person name="Lau W.W."/>
            <person name="Lane T.W."/>
            <person name="Larimer F.W."/>
            <person name="Lippmeier J.C."/>
            <person name="Lucas S."/>
            <person name="Medina M."/>
            <person name="Montsant A."/>
            <person name="Obornik M."/>
            <person name="Parker M.S."/>
            <person name="Palenik B."/>
            <person name="Pazour G.J."/>
            <person name="Richardson P.M."/>
            <person name="Rynearson T.A."/>
            <person name="Saito M.A."/>
            <person name="Schwartz D.C."/>
            <person name="Thamatrakoln K."/>
            <person name="Valentin K."/>
            <person name="Vardi A."/>
            <person name="Wilkerson F.P."/>
            <person name="Rokhsar D.S."/>
        </authorList>
    </citation>
    <scope>NUCLEOTIDE SEQUENCE [LARGE SCALE GENOMIC DNA]</scope>
    <source>
        <strain evidence="12 13">CCMP1335</strain>
    </source>
</reference>
<dbReference type="NCBIfam" id="NF004281">
    <property type="entry name" value="PRK05690.1"/>
    <property type="match status" value="1"/>
</dbReference>
<evidence type="ECO:0000256" key="4">
    <source>
        <dbReference type="ARBA" id="ARBA00022694"/>
    </source>
</evidence>
<dbReference type="STRING" id="35128.B8BVZ8"/>
<dbReference type="SMART" id="SM00450">
    <property type="entry name" value="RHOD"/>
    <property type="match status" value="1"/>
</dbReference>
<evidence type="ECO:0000256" key="8">
    <source>
        <dbReference type="ARBA" id="ARBA00022840"/>
    </source>
</evidence>
<evidence type="ECO:0000256" key="7">
    <source>
        <dbReference type="ARBA" id="ARBA00022833"/>
    </source>
</evidence>
<keyword evidence="7" id="KW-0862">Zinc</keyword>
<keyword evidence="10" id="KW-0472">Membrane</keyword>
<feature type="transmembrane region" description="Helical" evidence="10">
    <location>
        <begin position="21"/>
        <end position="44"/>
    </location>
</feature>
<dbReference type="GO" id="GO:0046872">
    <property type="term" value="F:metal ion binding"/>
    <property type="evidence" value="ECO:0007669"/>
    <property type="project" value="UniProtKB-KW"/>
</dbReference>
<evidence type="ECO:0000256" key="9">
    <source>
        <dbReference type="ARBA" id="ARBA00023268"/>
    </source>
</evidence>
<comment type="subcellular location">
    <subcellularLocation>
        <location evidence="1">Cytoplasm</location>
        <location evidence="1">Cytosol</location>
    </subcellularLocation>
</comment>
<keyword evidence="4" id="KW-0819">tRNA processing</keyword>
<dbReference type="RefSeq" id="XP_002288102.1">
    <property type="nucleotide sequence ID" value="XM_002288066.1"/>
</dbReference>
<evidence type="ECO:0000259" key="11">
    <source>
        <dbReference type="PROSITE" id="PS50206"/>
    </source>
</evidence>
<dbReference type="OMA" id="IPDVGMD"/>
<keyword evidence="3" id="KW-0808">Transferase</keyword>
<evidence type="ECO:0000313" key="12">
    <source>
        <dbReference type="EMBL" id="EED95545.1"/>
    </source>
</evidence>
<evidence type="ECO:0000256" key="10">
    <source>
        <dbReference type="SAM" id="Phobius"/>
    </source>
</evidence>
<evidence type="ECO:0000313" key="13">
    <source>
        <dbReference type="Proteomes" id="UP000001449"/>
    </source>
</evidence>
<dbReference type="SUPFAM" id="SSF69572">
    <property type="entry name" value="Activating enzymes of the ubiquitin-like proteins"/>
    <property type="match status" value="1"/>
</dbReference>
<dbReference type="PaxDb" id="35128-Thaps261602"/>
<keyword evidence="13" id="KW-1185">Reference proteome</keyword>
<dbReference type="EMBL" id="CM000639">
    <property type="protein sequence ID" value="EED95545.1"/>
    <property type="molecule type" value="Genomic_DNA"/>
</dbReference>
<dbReference type="Gene3D" id="3.40.250.10">
    <property type="entry name" value="Rhodanese-like domain"/>
    <property type="match status" value="1"/>
</dbReference>
<keyword evidence="10" id="KW-0812">Transmembrane</keyword>
<dbReference type="GO" id="GO:0042292">
    <property type="term" value="F:URM1 activating enzyme activity"/>
    <property type="evidence" value="ECO:0000318"/>
    <property type="project" value="GO_Central"/>
</dbReference>
<dbReference type="InterPro" id="IPR000594">
    <property type="entry name" value="ThiF_NAD_FAD-bd"/>
</dbReference>
<evidence type="ECO:0000256" key="2">
    <source>
        <dbReference type="ARBA" id="ARBA00022490"/>
    </source>
</evidence>
<protein>
    <recommendedName>
        <fullName evidence="11">Rhodanese domain-containing protein</fullName>
    </recommendedName>
</protein>
<reference evidence="12 13" key="2">
    <citation type="journal article" date="2008" name="Nature">
        <title>The Phaeodactylum genome reveals the evolutionary history of diatom genomes.</title>
        <authorList>
            <person name="Bowler C."/>
            <person name="Allen A.E."/>
            <person name="Badger J.H."/>
            <person name="Grimwood J."/>
            <person name="Jabbari K."/>
            <person name="Kuo A."/>
            <person name="Maheswari U."/>
            <person name="Martens C."/>
            <person name="Maumus F."/>
            <person name="Otillar R.P."/>
            <person name="Rayko E."/>
            <person name="Salamov A."/>
            <person name="Vandepoele K."/>
            <person name="Beszteri B."/>
            <person name="Gruber A."/>
            <person name="Heijde M."/>
            <person name="Katinka M."/>
            <person name="Mock T."/>
            <person name="Valentin K."/>
            <person name="Verret F."/>
            <person name="Berges J.A."/>
            <person name="Brownlee C."/>
            <person name="Cadoret J.P."/>
            <person name="Chiovitti A."/>
            <person name="Choi C.J."/>
            <person name="Coesel S."/>
            <person name="De Martino A."/>
            <person name="Detter J.C."/>
            <person name="Durkin C."/>
            <person name="Falciatore A."/>
            <person name="Fournet J."/>
            <person name="Haruta M."/>
            <person name="Huysman M.J."/>
            <person name="Jenkins B.D."/>
            <person name="Jiroutova K."/>
            <person name="Jorgensen R.E."/>
            <person name="Joubert Y."/>
            <person name="Kaplan A."/>
            <person name="Kroger N."/>
            <person name="Kroth P.G."/>
            <person name="La Roche J."/>
            <person name="Lindquist E."/>
            <person name="Lommer M."/>
            <person name="Martin-Jezequel V."/>
            <person name="Lopez P.J."/>
            <person name="Lucas S."/>
            <person name="Mangogna M."/>
            <person name="McGinnis K."/>
            <person name="Medlin L.K."/>
            <person name="Montsant A."/>
            <person name="Oudot-Le Secq M.P."/>
            <person name="Napoli C."/>
            <person name="Obornik M."/>
            <person name="Parker M.S."/>
            <person name="Petit J.L."/>
            <person name="Porcel B.M."/>
            <person name="Poulsen N."/>
            <person name="Robison M."/>
            <person name="Rychlewski L."/>
            <person name="Rynearson T.A."/>
            <person name="Schmutz J."/>
            <person name="Shapiro H."/>
            <person name="Siaut M."/>
            <person name="Stanley M."/>
            <person name="Sussman M.R."/>
            <person name="Taylor A.R."/>
            <person name="Vardi A."/>
            <person name="von Dassow P."/>
            <person name="Vyverman W."/>
            <person name="Willis A."/>
            <person name="Wyrwicz L.S."/>
            <person name="Rokhsar D.S."/>
            <person name="Weissenbach J."/>
            <person name="Armbrust E.V."/>
            <person name="Green B.R."/>
            <person name="Van de Peer Y."/>
            <person name="Grigoriev I.V."/>
        </authorList>
    </citation>
    <scope>NUCLEOTIDE SEQUENCE [LARGE SCALE GENOMIC DNA]</scope>
    <source>
        <strain evidence="12 13">CCMP1335</strain>
    </source>
</reference>
<keyword evidence="6" id="KW-0547">Nucleotide-binding</keyword>
<dbReference type="KEGG" id="tps:THAPSDRAFT_261602"/>
<keyword evidence="8" id="KW-0067">ATP-binding</keyword>
<name>B8BVZ8_THAPS</name>
<dbReference type="GeneID" id="7450486"/>
<dbReference type="Pfam" id="PF00899">
    <property type="entry name" value="ThiF"/>
    <property type="match status" value="1"/>
</dbReference>
<dbReference type="Proteomes" id="UP000001449">
    <property type="component" value="Chromosome 2"/>
</dbReference>
<keyword evidence="2" id="KW-0963">Cytoplasm</keyword>
<dbReference type="GO" id="GO:0005829">
    <property type="term" value="C:cytosol"/>
    <property type="evidence" value="ECO:0007669"/>
    <property type="project" value="UniProtKB-SubCell"/>
</dbReference>
<organism evidence="12 13">
    <name type="scientific">Thalassiosira pseudonana</name>
    <name type="common">Marine diatom</name>
    <name type="synonym">Cyclotella nana</name>
    <dbReference type="NCBI Taxonomy" id="35128"/>
    <lineage>
        <taxon>Eukaryota</taxon>
        <taxon>Sar</taxon>
        <taxon>Stramenopiles</taxon>
        <taxon>Ochrophyta</taxon>
        <taxon>Bacillariophyta</taxon>
        <taxon>Coscinodiscophyceae</taxon>
        <taxon>Thalassiosirophycidae</taxon>
        <taxon>Thalassiosirales</taxon>
        <taxon>Thalassiosiraceae</taxon>
        <taxon>Thalassiosira</taxon>
    </lineage>
</organism>
<gene>
    <name evidence="12" type="ORF">THAPSDRAFT_261602</name>
</gene>
<dbReference type="PANTHER" id="PTHR10953">
    <property type="entry name" value="UBIQUITIN-ACTIVATING ENZYME E1"/>
    <property type="match status" value="1"/>
</dbReference>
<proteinExistence type="predicted"/>